<comment type="caution">
    <text evidence="2">The sequence shown here is derived from an EMBL/GenBank/DDBJ whole genome shotgun (WGS) entry which is preliminary data.</text>
</comment>
<evidence type="ECO:0000256" key="1">
    <source>
        <dbReference type="SAM" id="Phobius"/>
    </source>
</evidence>
<dbReference type="RefSeq" id="WP_155668945.1">
    <property type="nucleotide sequence ID" value="NZ_WOCA01000008.1"/>
</dbReference>
<keyword evidence="1" id="KW-0472">Membrane</keyword>
<reference evidence="2 3" key="1">
    <citation type="submission" date="2019-11" db="EMBL/GenBank/DDBJ databases">
        <authorList>
            <person name="Li X."/>
        </authorList>
    </citation>
    <scope>NUCLEOTIDE SEQUENCE [LARGE SCALE GENOMIC DNA]</scope>
    <source>
        <strain evidence="2 3">L9</strain>
    </source>
</reference>
<keyword evidence="1" id="KW-0812">Transmembrane</keyword>
<sequence>MDLVQSVITISAVLAALAIVCGFLLIKMFRNAAYAYYFPCLVLFVSGLVFLLAALAMGKVEIMGAGLGGWGIACLFASLFGFFVTTVNDVYAREEE</sequence>
<keyword evidence="1" id="KW-1133">Transmembrane helix</keyword>
<gene>
    <name evidence="2" type="ORF">GMD78_11335</name>
</gene>
<evidence type="ECO:0008006" key="4">
    <source>
        <dbReference type="Google" id="ProtNLM"/>
    </source>
</evidence>
<dbReference type="AlphaFoldDB" id="A0A6N8FJT5"/>
<proteinExistence type="predicted"/>
<organism evidence="2 3">
    <name type="scientific">Ornithinibacillus caprae</name>
    <dbReference type="NCBI Taxonomy" id="2678566"/>
    <lineage>
        <taxon>Bacteria</taxon>
        <taxon>Bacillati</taxon>
        <taxon>Bacillota</taxon>
        <taxon>Bacilli</taxon>
        <taxon>Bacillales</taxon>
        <taxon>Bacillaceae</taxon>
        <taxon>Ornithinibacillus</taxon>
    </lineage>
</organism>
<protein>
    <recommendedName>
        <fullName evidence="4">YesK-like protein</fullName>
    </recommendedName>
</protein>
<accession>A0A6N8FJT5</accession>
<evidence type="ECO:0000313" key="2">
    <source>
        <dbReference type="EMBL" id="MUK88966.1"/>
    </source>
</evidence>
<feature type="transmembrane region" description="Helical" evidence="1">
    <location>
        <begin position="33"/>
        <end position="56"/>
    </location>
</feature>
<name>A0A6N8FJT5_9BACI</name>
<dbReference type="EMBL" id="WOCA01000008">
    <property type="protein sequence ID" value="MUK88966.1"/>
    <property type="molecule type" value="Genomic_DNA"/>
</dbReference>
<feature type="transmembrane region" description="Helical" evidence="1">
    <location>
        <begin position="62"/>
        <end position="84"/>
    </location>
</feature>
<feature type="transmembrane region" description="Helical" evidence="1">
    <location>
        <begin position="6"/>
        <end position="26"/>
    </location>
</feature>
<dbReference type="Proteomes" id="UP000469125">
    <property type="component" value="Unassembled WGS sequence"/>
</dbReference>
<evidence type="ECO:0000313" key="3">
    <source>
        <dbReference type="Proteomes" id="UP000469125"/>
    </source>
</evidence>
<keyword evidence="3" id="KW-1185">Reference proteome</keyword>